<dbReference type="EMBL" id="JAAARO010000021">
    <property type="protein sequence ID" value="KAF5728371.1"/>
    <property type="molecule type" value="Genomic_DNA"/>
</dbReference>
<dbReference type="InParanoid" id="A0A7J7C2P4"/>
<dbReference type="Proteomes" id="UP000593562">
    <property type="component" value="Unassembled WGS sequence"/>
</dbReference>
<gene>
    <name evidence="1" type="ORF">HS088_TW21G00518</name>
</gene>
<keyword evidence="2" id="KW-1185">Reference proteome</keyword>
<accession>A0A7J7C2P4</accession>
<comment type="caution">
    <text evidence="1">The sequence shown here is derived from an EMBL/GenBank/DDBJ whole genome shotgun (WGS) entry which is preliminary data.</text>
</comment>
<evidence type="ECO:0000313" key="1">
    <source>
        <dbReference type="EMBL" id="KAF5728371.1"/>
    </source>
</evidence>
<reference evidence="1 2" key="1">
    <citation type="journal article" date="2020" name="Nat. Commun.">
        <title>Genome of Tripterygium wilfordii and identification of cytochrome P450 involved in triptolide biosynthesis.</title>
        <authorList>
            <person name="Tu L."/>
            <person name="Su P."/>
            <person name="Zhang Z."/>
            <person name="Gao L."/>
            <person name="Wang J."/>
            <person name="Hu T."/>
            <person name="Zhou J."/>
            <person name="Zhang Y."/>
            <person name="Zhao Y."/>
            <person name="Liu Y."/>
            <person name="Song Y."/>
            <person name="Tong Y."/>
            <person name="Lu Y."/>
            <person name="Yang J."/>
            <person name="Xu C."/>
            <person name="Jia M."/>
            <person name="Peters R.J."/>
            <person name="Huang L."/>
            <person name="Gao W."/>
        </authorList>
    </citation>
    <scope>NUCLEOTIDE SEQUENCE [LARGE SCALE GENOMIC DNA]</scope>
    <source>
        <strain evidence="2">cv. XIE 37</strain>
        <tissue evidence="1">Leaf</tissue>
    </source>
</reference>
<name>A0A7J7C2P4_TRIWF</name>
<organism evidence="1 2">
    <name type="scientific">Tripterygium wilfordii</name>
    <name type="common">Thunder God vine</name>
    <dbReference type="NCBI Taxonomy" id="458696"/>
    <lineage>
        <taxon>Eukaryota</taxon>
        <taxon>Viridiplantae</taxon>
        <taxon>Streptophyta</taxon>
        <taxon>Embryophyta</taxon>
        <taxon>Tracheophyta</taxon>
        <taxon>Spermatophyta</taxon>
        <taxon>Magnoliopsida</taxon>
        <taxon>eudicotyledons</taxon>
        <taxon>Gunneridae</taxon>
        <taxon>Pentapetalae</taxon>
        <taxon>rosids</taxon>
        <taxon>fabids</taxon>
        <taxon>Celastrales</taxon>
        <taxon>Celastraceae</taxon>
        <taxon>Tripterygium</taxon>
    </lineage>
</organism>
<protein>
    <submittedName>
        <fullName evidence="1">Uncharacterized protein</fullName>
    </submittedName>
</protein>
<evidence type="ECO:0000313" key="2">
    <source>
        <dbReference type="Proteomes" id="UP000593562"/>
    </source>
</evidence>
<proteinExistence type="predicted"/>
<dbReference type="AlphaFoldDB" id="A0A7J7C2P4"/>
<sequence>MSTNETIECHGPRNQHMVNSGGMLMGLLWGSPDLQVLEAYLEMILVCNGIQNAFSKHYSMRVNHILLERNYLADMLAKKGVAKNQNYLHWFI</sequence>